<evidence type="ECO:0000313" key="2">
    <source>
        <dbReference type="Proteomes" id="UP000886611"/>
    </source>
</evidence>
<dbReference type="AlphaFoldDB" id="A0A8X8BTH2"/>
<gene>
    <name evidence="1" type="primary">Nsun7</name>
    <name evidence="1" type="ORF">GTO96_0016711</name>
</gene>
<keyword evidence="2" id="KW-1185">Reference proteome</keyword>
<keyword evidence="1" id="KW-0489">Methyltransferase</keyword>
<dbReference type="GO" id="GO:0008168">
    <property type="term" value="F:methyltransferase activity"/>
    <property type="evidence" value="ECO:0007669"/>
    <property type="project" value="UniProtKB-KW"/>
</dbReference>
<reference evidence="1 2" key="1">
    <citation type="journal article" date="2021" name="Cell">
        <title>Tracing the genetic footprints of vertebrate landing in non-teleost ray-finned fishes.</title>
        <authorList>
            <person name="Bi X."/>
            <person name="Wang K."/>
            <person name="Yang L."/>
            <person name="Pan H."/>
            <person name="Jiang H."/>
            <person name="Wei Q."/>
            <person name="Fang M."/>
            <person name="Yu H."/>
            <person name="Zhu C."/>
            <person name="Cai Y."/>
            <person name="He Y."/>
            <person name="Gan X."/>
            <person name="Zeng H."/>
            <person name="Yu D."/>
            <person name="Zhu Y."/>
            <person name="Jiang H."/>
            <person name="Qiu Q."/>
            <person name="Yang H."/>
            <person name="Zhang Y.E."/>
            <person name="Wang W."/>
            <person name="Zhu M."/>
            <person name="He S."/>
            <person name="Zhang G."/>
        </authorList>
    </citation>
    <scope>NUCLEOTIDE SEQUENCE [LARGE SCALE GENOMIC DNA]</scope>
    <source>
        <strain evidence="1">Bchr_013</strain>
    </source>
</reference>
<dbReference type="PANTHER" id="PTHR14663">
    <property type="entry name" value="METHYLTRANSFERASE NSUN7-RELATED"/>
    <property type="match status" value="1"/>
</dbReference>
<accession>A0A8X8BTH2</accession>
<sequence length="142" mass="16120">MDLLSPNVSIASFEEMSISEKADCKEKLSWSDGQSCGYPDCIYFAAAGIFQNIHVEKPLDRKLVSYGTVRKEPMMEIKDETSKHLSFELAFSALKYVQVMVATHSDGGTLRLSPRMQKRDPTILHMLSRAHHRTGCQERRLL</sequence>
<dbReference type="GO" id="GO:0032259">
    <property type="term" value="P:methylation"/>
    <property type="evidence" value="ECO:0007669"/>
    <property type="project" value="UniProtKB-KW"/>
</dbReference>
<feature type="non-terminal residue" evidence="1">
    <location>
        <position position="142"/>
    </location>
</feature>
<proteinExistence type="predicted"/>
<protein>
    <submittedName>
        <fullName evidence="1">NSUN7 methyltransferase</fullName>
    </submittedName>
</protein>
<feature type="non-terminal residue" evidence="1">
    <location>
        <position position="1"/>
    </location>
</feature>
<dbReference type="InterPro" id="IPR042620">
    <property type="entry name" value="NSUN7"/>
</dbReference>
<evidence type="ECO:0000313" key="1">
    <source>
        <dbReference type="EMBL" id="KAG2465942.1"/>
    </source>
</evidence>
<dbReference type="EMBL" id="JAATIS010001721">
    <property type="protein sequence ID" value="KAG2465942.1"/>
    <property type="molecule type" value="Genomic_DNA"/>
</dbReference>
<comment type="caution">
    <text evidence="1">The sequence shown here is derived from an EMBL/GenBank/DDBJ whole genome shotgun (WGS) entry which is preliminary data.</text>
</comment>
<keyword evidence="1" id="KW-0808">Transferase</keyword>
<organism evidence="1 2">
    <name type="scientific">Polypterus senegalus</name>
    <name type="common">Senegal bichir</name>
    <dbReference type="NCBI Taxonomy" id="55291"/>
    <lineage>
        <taxon>Eukaryota</taxon>
        <taxon>Metazoa</taxon>
        <taxon>Chordata</taxon>
        <taxon>Craniata</taxon>
        <taxon>Vertebrata</taxon>
        <taxon>Euteleostomi</taxon>
        <taxon>Actinopterygii</taxon>
        <taxon>Polypteriformes</taxon>
        <taxon>Polypteridae</taxon>
        <taxon>Polypterus</taxon>
    </lineage>
</organism>
<name>A0A8X8BTH2_POLSE</name>
<dbReference type="Proteomes" id="UP000886611">
    <property type="component" value="Unassembled WGS sequence"/>
</dbReference>
<dbReference type="PANTHER" id="PTHR14663:SF2">
    <property type="entry name" value="METHYLTRANSFERASE NSUN7-RELATED"/>
    <property type="match status" value="1"/>
</dbReference>